<protein>
    <submittedName>
        <fullName evidence="2">Uncharacterized protein</fullName>
    </submittedName>
</protein>
<name>A0A0J7B4Z3_COCIT</name>
<dbReference type="EMBL" id="DS028095">
    <property type="protein sequence ID" value="KMP04977.1"/>
    <property type="molecule type" value="Genomic_DNA"/>
</dbReference>
<sequence length="167" mass="18910">MANETDPLCGPFAPRTQEEPKDQTHEERMAPRLEQLGIAIRDSIVKRRWKGRDNALGLWVSNRLSETVGPGGNMQGSCEPLTPVAPSRYWILLVLREDRGCAGPSPRSNSARSSVGRRCWAQRGEGCVQIWTGRIAYYGDVVLNREPNWDKVERREAIRDLLLHSLF</sequence>
<feature type="compositionally biased region" description="Basic and acidic residues" evidence="1">
    <location>
        <begin position="16"/>
        <end position="31"/>
    </location>
</feature>
<feature type="region of interest" description="Disordered" evidence="1">
    <location>
        <begin position="1"/>
        <end position="31"/>
    </location>
</feature>
<dbReference type="AlphaFoldDB" id="A0A0J7B4Z3"/>
<evidence type="ECO:0000313" key="2">
    <source>
        <dbReference type="EMBL" id="KMP04977.1"/>
    </source>
</evidence>
<dbReference type="Proteomes" id="UP000054565">
    <property type="component" value="Unassembled WGS sequence"/>
</dbReference>
<evidence type="ECO:0000256" key="1">
    <source>
        <dbReference type="SAM" id="MobiDB-lite"/>
    </source>
</evidence>
<accession>A0A0J7B4Z3</accession>
<reference evidence="3" key="1">
    <citation type="journal article" date="2010" name="Genome Res.">
        <title>Population genomic sequencing of Coccidioides fungi reveals recent hybridization and transposon control.</title>
        <authorList>
            <person name="Neafsey D.E."/>
            <person name="Barker B.M."/>
            <person name="Sharpton T.J."/>
            <person name="Stajich J.E."/>
            <person name="Park D.J."/>
            <person name="Whiston E."/>
            <person name="Hung C.-Y."/>
            <person name="McMahan C."/>
            <person name="White J."/>
            <person name="Sykes S."/>
            <person name="Heiman D."/>
            <person name="Young S."/>
            <person name="Zeng Q."/>
            <person name="Abouelleil A."/>
            <person name="Aftuck L."/>
            <person name="Bessette D."/>
            <person name="Brown A."/>
            <person name="FitzGerald M."/>
            <person name="Lui A."/>
            <person name="Macdonald J.P."/>
            <person name="Priest M."/>
            <person name="Orbach M.J."/>
            <person name="Galgiani J.N."/>
            <person name="Kirkland T.N."/>
            <person name="Cole G.T."/>
            <person name="Birren B.W."/>
            <person name="Henn M.R."/>
            <person name="Taylor J.W."/>
            <person name="Rounsley S.D."/>
        </authorList>
    </citation>
    <scope>NUCLEOTIDE SEQUENCE [LARGE SCALE GENOMIC DNA]</scope>
    <source>
        <strain evidence="3">RMSCC 2394</strain>
    </source>
</reference>
<gene>
    <name evidence="2" type="ORF">CIRG_04658</name>
</gene>
<proteinExistence type="predicted"/>
<evidence type="ECO:0000313" key="3">
    <source>
        <dbReference type="Proteomes" id="UP000054565"/>
    </source>
</evidence>
<organism evidence="2 3">
    <name type="scientific">Coccidioides immitis RMSCC 2394</name>
    <dbReference type="NCBI Taxonomy" id="404692"/>
    <lineage>
        <taxon>Eukaryota</taxon>
        <taxon>Fungi</taxon>
        <taxon>Dikarya</taxon>
        <taxon>Ascomycota</taxon>
        <taxon>Pezizomycotina</taxon>
        <taxon>Eurotiomycetes</taxon>
        <taxon>Eurotiomycetidae</taxon>
        <taxon>Onygenales</taxon>
        <taxon>Onygenaceae</taxon>
        <taxon>Coccidioides</taxon>
    </lineage>
</organism>